<evidence type="ECO:0000256" key="1">
    <source>
        <dbReference type="ARBA" id="ARBA00011009"/>
    </source>
</evidence>
<feature type="domain" description="Glycerol-3-phosphate dehydrogenase NAD-dependent N-terminal" evidence="11">
    <location>
        <begin position="41"/>
        <end position="204"/>
    </location>
</feature>
<feature type="domain" description="Glycerol-3-phosphate dehydrogenase NAD-dependent C-terminal" evidence="12">
    <location>
        <begin position="225"/>
        <end position="365"/>
    </location>
</feature>
<evidence type="ECO:0000256" key="9">
    <source>
        <dbReference type="RuleBase" id="RU361243"/>
    </source>
</evidence>
<dbReference type="NCBIfam" id="NF000940">
    <property type="entry name" value="PRK00094.1-2"/>
    <property type="match status" value="1"/>
</dbReference>
<dbReference type="Gene3D" id="1.10.1040.10">
    <property type="entry name" value="N-(1-d-carboxylethyl)-l-norvaline Dehydrogenase, domain 2"/>
    <property type="match status" value="1"/>
</dbReference>
<feature type="binding site" evidence="6">
    <location>
        <position position="150"/>
    </location>
    <ligand>
        <name>substrate</name>
    </ligand>
</feature>
<dbReference type="GO" id="GO:0005829">
    <property type="term" value="C:cytosol"/>
    <property type="evidence" value="ECO:0007669"/>
    <property type="project" value="TreeGrafter"/>
</dbReference>
<organism evidence="13 14">
    <name type="scientific">Tulasnella calospora MUT 4182</name>
    <dbReference type="NCBI Taxonomy" id="1051891"/>
    <lineage>
        <taxon>Eukaryota</taxon>
        <taxon>Fungi</taxon>
        <taxon>Dikarya</taxon>
        <taxon>Basidiomycota</taxon>
        <taxon>Agaricomycotina</taxon>
        <taxon>Agaricomycetes</taxon>
        <taxon>Cantharellales</taxon>
        <taxon>Tulasnellaceae</taxon>
        <taxon>Tulasnella</taxon>
    </lineage>
</organism>
<dbReference type="PIRSF" id="PIRSF000114">
    <property type="entry name" value="Glycerol-3-P_dh"/>
    <property type="match status" value="1"/>
</dbReference>
<evidence type="ECO:0000256" key="10">
    <source>
        <dbReference type="SAM" id="MobiDB-lite"/>
    </source>
</evidence>
<accession>A0A0C3QLU1</accession>
<dbReference type="NCBIfam" id="NF000942">
    <property type="entry name" value="PRK00094.1-4"/>
    <property type="match status" value="1"/>
</dbReference>
<keyword evidence="14" id="KW-1185">Reference proteome</keyword>
<dbReference type="PANTHER" id="PTHR11728:SF1">
    <property type="entry name" value="GLYCEROL-3-PHOSPHATE DEHYDROGENASE [NAD(+)] 2, CHLOROPLASTIC"/>
    <property type="match status" value="1"/>
</dbReference>
<comment type="catalytic activity">
    <reaction evidence="4 9">
        <text>sn-glycerol 3-phosphate + NAD(+) = dihydroxyacetone phosphate + NADH + H(+)</text>
        <dbReference type="Rhea" id="RHEA:11092"/>
        <dbReference type="ChEBI" id="CHEBI:15378"/>
        <dbReference type="ChEBI" id="CHEBI:57540"/>
        <dbReference type="ChEBI" id="CHEBI:57597"/>
        <dbReference type="ChEBI" id="CHEBI:57642"/>
        <dbReference type="ChEBI" id="CHEBI:57945"/>
        <dbReference type="EC" id="1.1.1.8"/>
    </reaction>
</comment>
<dbReference type="InterPro" id="IPR008927">
    <property type="entry name" value="6-PGluconate_DH-like_C_sf"/>
</dbReference>
<dbReference type="EMBL" id="KN822946">
    <property type="protein sequence ID" value="KIO33785.1"/>
    <property type="molecule type" value="Genomic_DNA"/>
</dbReference>
<sequence>MSNLSTPAAQLPWMRKRSPRSTPRSGSPVDENGEKKIPSRILVLGSGNFGSCLADHLATSDLHVDVWLWSRDAATVKSLNEDHKNPKYLTEHVFPEWLRAVGPELPDKEFLGTMDMLLFSIPTPGLRKFLESVNPLLDHDSLPLLAFVNKGIEAKTKALTLEIIADTLGPLAARQAIFISGPSFAKEVVKRQPTTVSVVSISEEHALKVSELFHQPWFRCYPGTDPIGVELAGALKNVYAIAAGVADGLGFENNTRAGLVTRSLAEMTRIGQAYGASPLTFLTLAGVGDLFLTCSSPNSRNYTVGYRLGQGQKLDEIVKTLGSVAEGVSTAEGLHEIIKEIGVEAPIAEAMYSVLYEGLSARDAAEELMNFPAAKREIEVCAGTGHAAAILSKLRTD</sequence>
<dbReference type="Proteomes" id="UP000054248">
    <property type="component" value="Unassembled WGS sequence"/>
</dbReference>
<dbReference type="Gene3D" id="3.40.50.720">
    <property type="entry name" value="NAD(P)-binding Rossmann-like Domain"/>
    <property type="match status" value="1"/>
</dbReference>
<evidence type="ECO:0000256" key="5">
    <source>
        <dbReference type="PIRSR" id="PIRSR000114-1"/>
    </source>
</evidence>
<dbReference type="Pfam" id="PF01210">
    <property type="entry name" value="NAD_Gly3P_dh_N"/>
    <property type="match status" value="1"/>
</dbReference>
<dbReference type="PANTHER" id="PTHR11728">
    <property type="entry name" value="GLYCEROL-3-PHOSPHATE DEHYDROGENASE"/>
    <property type="match status" value="1"/>
</dbReference>
<dbReference type="InterPro" id="IPR006109">
    <property type="entry name" value="G3P_DH_NAD-dep_C"/>
</dbReference>
<evidence type="ECO:0000256" key="7">
    <source>
        <dbReference type="PIRSR" id="PIRSR000114-3"/>
    </source>
</evidence>
<evidence type="ECO:0000256" key="6">
    <source>
        <dbReference type="PIRSR" id="PIRSR000114-2"/>
    </source>
</evidence>
<feature type="binding site" evidence="7">
    <location>
        <position position="185"/>
    </location>
    <ligand>
        <name>NAD(+)</name>
        <dbReference type="ChEBI" id="CHEBI:57540"/>
    </ligand>
</feature>
<keyword evidence="2 8" id="KW-0560">Oxidoreductase</keyword>
<dbReference type="GO" id="GO:0046168">
    <property type="term" value="P:glycerol-3-phosphate catabolic process"/>
    <property type="evidence" value="ECO:0007669"/>
    <property type="project" value="UniProtKB-UniRule"/>
</dbReference>
<dbReference type="GO" id="GO:0051287">
    <property type="term" value="F:NAD binding"/>
    <property type="evidence" value="ECO:0007669"/>
    <property type="project" value="UniProtKB-UniRule"/>
</dbReference>
<dbReference type="InterPro" id="IPR006168">
    <property type="entry name" value="G3P_DH_NAD-dep"/>
</dbReference>
<protein>
    <recommendedName>
        <fullName evidence="9">Glycerol-3-phosphate dehydrogenase [NAD(+)]</fullName>
        <ecNumber evidence="9">1.1.1.8</ecNumber>
    </recommendedName>
</protein>
<evidence type="ECO:0000256" key="2">
    <source>
        <dbReference type="ARBA" id="ARBA00023002"/>
    </source>
</evidence>
<dbReference type="HOGENOM" id="CLU_033449_0_2_1"/>
<dbReference type="PRINTS" id="PR00077">
    <property type="entry name" value="GPDHDRGNASE"/>
</dbReference>
<reference evidence="14" key="2">
    <citation type="submission" date="2015-01" db="EMBL/GenBank/DDBJ databases">
        <title>Evolutionary Origins and Diversification of the Mycorrhizal Mutualists.</title>
        <authorList>
            <consortium name="DOE Joint Genome Institute"/>
            <consortium name="Mycorrhizal Genomics Consortium"/>
            <person name="Kohler A."/>
            <person name="Kuo A."/>
            <person name="Nagy L.G."/>
            <person name="Floudas D."/>
            <person name="Copeland A."/>
            <person name="Barry K.W."/>
            <person name="Cichocki N."/>
            <person name="Veneault-Fourrey C."/>
            <person name="LaButti K."/>
            <person name="Lindquist E.A."/>
            <person name="Lipzen A."/>
            <person name="Lundell T."/>
            <person name="Morin E."/>
            <person name="Murat C."/>
            <person name="Riley R."/>
            <person name="Ohm R."/>
            <person name="Sun H."/>
            <person name="Tunlid A."/>
            <person name="Henrissat B."/>
            <person name="Grigoriev I.V."/>
            <person name="Hibbett D.S."/>
            <person name="Martin F."/>
        </authorList>
    </citation>
    <scope>NUCLEOTIDE SEQUENCE [LARGE SCALE GENOMIC DNA]</scope>
    <source>
        <strain evidence="14">MUT 4182</strain>
    </source>
</reference>
<evidence type="ECO:0000313" key="14">
    <source>
        <dbReference type="Proteomes" id="UP000054248"/>
    </source>
</evidence>
<dbReference type="InterPro" id="IPR011128">
    <property type="entry name" value="G3P_DH_NAD-dep_N"/>
</dbReference>
<evidence type="ECO:0000256" key="4">
    <source>
        <dbReference type="ARBA" id="ARBA00048683"/>
    </source>
</evidence>
<keyword evidence="3 7" id="KW-0520">NAD</keyword>
<feature type="binding site" evidence="6">
    <location>
        <begin position="300"/>
        <end position="301"/>
    </location>
    <ligand>
        <name>substrate</name>
    </ligand>
</feature>
<dbReference type="PROSITE" id="PS00957">
    <property type="entry name" value="NAD_G3PDH"/>
    <property type="match status" value="1"/>
</dbReference>
<dbReference type="AlphaFoldDB" id="A0A0C3QLU1"/>
<feature type="region of interest" description="Disordered" evidence="10">
    <location>
        <begin position="1"/>
        <end position="34"/>
    </location>
</feature>
<dbReference type="InterPro" id="IPR036291">
    <property type="entry name" value="NAD(P)-bd_dom_sf"/>
</dbReference>
<evidence type="ECO:0000313" key="13">
    <source>
        <dbReference type="EMBL" id="KIO33785.1"/>
    </source>
</evidence>
<evidence type="ECO:0000259" key="11">
    <source>
        <dbReference type="Pfam" id="PF01210"/>
    </source>
</evidence>
<dbReference type="SUPFAM" id="SSF48179">
    <property type="entry name" value="6-phosphogluconate dehydrogenase C-terminal domain-like"/>
    <property type="match status" value="1"/>
</dbReference>
<dbReference type="InterPro" id="IPR013328">
    <property type="entry name" value="6PGD_dom2"/>
</dbReference>
<evidence type="ECO:0000256" key="8">
    <source>
        <dbReference type="RuleBase" id="RU000437"/>
    </source>
</evidence>
<name>A0A0C3QLU1_9AGAM</name>
<comment type="similarity">
    <text evidence="1 8">Belongs to the NAD-dependent glycerol-3-phosphate dehydrogenase family.</text>
</comment>
<feature type="binding site" evidence="7">
    <location>
        <position position="300"/>
    </location>
    <ligand>
        <name>NAD(+)</name>
        <dbReference type="ChEBI" id="CHEBI:57540"/>
    </ligand>
</feature>
<dbReference type="STRING" id="1051891.A0A0C3QLU1"/>
<dbReference type="Pfam" id="PF07479">
    <property type="entry name" value="NAD_Gly3P_dh_C"/>
    <property type="match status" value="1"/>
</dbReference>
<dbReference type="OrthoDB" id="10263760at2759"/>
<evidence type="ECO:0000259" key="12">
    <source>
        <dbReference type="Pfam" id="PF07479"/>
    </source>
</evidence>
<gene>
    <name evidence="13" type="ORF">M407DRAFT_240927</name>
</gene>
<proteinExistence type="inferred from homology"/>
<evidence type="ECO:0000256" key="3">
    <source>
        <dbReference type="ARBA" id="ARBA00023027"/>
    </source>
</evidence>
<dbReference type="FunFam" id="1.10.1040.10:FF:000001">
    <property type="entry name" value="Glycerol-3-phosphate dehydrogenase [NAD(P)+]"/>
    <property type="match status" value="1"/>
</dbReference>
<dbReference type="HAMAP" id="MF_00394">
    <property type="entry name" value="NAD_Glyc3P_dehydrog"/>
    <property type="match status" value="1"/>
</dbReference>
<feature type="binding site" evidence="7">
    <location>
        <begin position="45"/>
        <end position="50"/>
    </location>
    <ligand>
        <name>NAD(+)</name>
        <dbReference type="ChEBI" id="CHEBI:57540"/>
    </ligand>
</feature>
<reference evidence="13 14" key="1">
    <citation type="submission" date="2014-04" db="EMBL/GenBank/DDBJ databases">
        <authorList>
            <consortium name="DOE Joint Genome Institute"/>
            <person name="Kuo A."/>
            <person name="Girlanda M."/>
            <person name="Perotto S."/>
            <person name="Kohler A."/>
            <person name="Nagy L.G."/>
            <person name="Floudas D."/>
            <person name="Copeland A."/>
            <person name="Barry K.W."/>
            <person name="Cichocki N."/>
            <person name="Veneault-Fourrey C."/>
            <person name="LaButti K."/>
            <person name="Lindquist E.A."/>
            <person name="Lipzen A."/>
            <person name="Lundell T."/>
            <person name="Morin E."/>
            <person name="Murat C."/>
            <person name="Sun H."/>
            <person name="Tunlid A."/>
            <person name="Henrissat B."/>
            <person name="Grigoriev I.V."/>
            <person name="Hibbett D.S."/>
            <person name="Martin F."/>
            <person name="Nordberg H.P."/>
            <person name="Cantor M.N."/>
            <person name="Hua S.X."/>
        </authorList>
    </citation>
    <scope>NUCLEOTIDE SEQUENCE [LARGE SCALE GENOMIC DNA]</scope>
    <source>
        <strain evidence="13 14">MUT 4182</strain>
    </source>
</reference>
<dbReference type="EC" id="1.1.1.8" evidence="9"/>
<dbReference type="GO" id="GO:0141152">
    <property type="term" value="F:glycerol-3-phosphate dehydrogenase (NAD+) activity"/>
    <property type="evidence" value="ECO:0007669"/>
    <property type="project" value="UniProtKB-UniRule"/>
</dbReference>
<dbReference type="GO" id="GO:0005975">
    <property type="term" value="P:carbohydrate metabolic process"/>
    <property type="evidence" value="ECO:0007669"/>
    <property type="project" value="InterPro"/>
</dbReference>
<feature type="active site" description="Proton acceptor" evidence="5">
    <location>
        <position position="236"/>
    </location>
</feature>
<dbReference type="SUPFAM" id="SSF51735">
    <property type="entry name" value="NAD(P)-binding Rossmann-fold domains"/>
    <property type="match status" value="1"/>
</dbReference>